<name>I3Y5V5_THIV6</name>
<organism evidence="2 3">
    <name type="scientific">Thiocystis violascens (strain ATCC 17096 / DSM 198 / 6111)</name>
    <name type="common">Chromatium violascens</name>
    <dbReference type="NCBI Taxonomy" id="765911"/>
    <lineage>
        <taxon>Bacteria</taxon>
        <taxon>Pseudomonadati</taxon>
        <taxon>Pseudomonadota</taxon>
        <taxon>Gammaproteobacteria</taxon>
        <taxon>Chromatiales</taxon>
        <taxon>Chromatiaceae</taxon>
        <taxon>Thiocystis</taxon>
    </lineage>
</organism>
<dbReference type="SUPFAM" id="SSF141371">
    <property type="entry name" value="PilZ domain-like"/>
    <property type="match status" value="1"/>
</dbReference>
<gene>
    <name evidence="2" type="ordered locus">Thivi_0304</name>
</gene>
<evidence type="ECO:0000313" key="3">
    <source>
        <dbReference type="Proteomes" id="UP000006062"/>
    </source>
</evidence>
<keyword evidence="3" id="KW-1185">Reference proteome</keyword>
<dbReference type="eggNOG" id="ENOG5033H7Q">
    <property type="taxonomic scope" value="Bacteria"/>
</dbReference>
<evidence type="ECO:0000259" key="1">
    <source>
        <dbReference type="Pfam" id="PF07238"/>
    </source>
</evidence>
<proteinExistence type="predicted"/>
<evidence type="ECO:0000313" key="2">
    <source>
        <dbReference type="EMBL" id="AFL72373.1"/>
    </source>
</evidence>
<accession>I3Y5V5</accession>
<dbReference type="InterPro" id="IPR009875">
    <property type="entry name" value="PilZ_domain"/>
</dbReference>
<dbReference type="EMBL" id="CP003154">
    <property type="protein sequence ID" value="AFL72373.1"/>
    <property type="molecule type" value="Genomic_DNA"/>
</dbReference>
<dbReference type="RefSeq" id="WP_014776877.1">
    <property type="nucleotide sequence ID" value="NC_018012.1"/>
</dbReference>
<dbReference type="OrthoDB" id="5290589at2"/>
<dbReference type="STRING" id="765911.Thivi_0304"/>
<sequence>MKLRDEERRDFMRLATEADASVTRLATGLTLLTRLVNLSASGCAFFAETPMEQGEEIEFTVQGTSKRIEPLKRVGRVVRVTQGEASYLIAVEFLIDPD</sequence>
<reference evidence="2 3" key="1">
    <citation type="submission" date="2012-06" db="EMBL/GenBank/DDBJ databases">
        <title>Complete sequence of Thiocystis violascens DSM 198.</title>
        <authorList>
            <consortium name="US DOE Joint Genome Institute"/>
            <person name="Lucas S."/>
            <person name="Han J."/>
            <person name="Lapidus A."/>
            <person name="Cheng J.-F."/>
            <person name="Goodwin L."/>
            <person name="Pitluck S."/>
            <person name="Peters L."/>
            <person name="Ovchinnikova G."/>
            <person name="Teshima H."/>
            <person name="Detter J.C."/>
            <person name="Han C."/>
            <person name="Tapia R."/>
            <person name="Land M."/>
            <person name="Hauser L."/>
            <person name="Kyrpides N."/>
            <person name="Ivanova N."/>
            <person name="Pagani I."/>
            <person name="Vogl K."/>
            <person name="Liu Z."/>
            <person name="Frigaard N.-U."/>
            <person name="Bryant D."/>
            <person name="Woyke T."/>
        </authorList>
    </citation>
    <scope>NUCLEOTIDE SEQUENCE [LARGE SCALE GENOMIC DNA]</scope>
    <source>
        <strain evidence="3">ATCC 17096 / DSM 198 / 6111</strain>
    </source>
</reference>
<dbReference type="AlphaFoldDB" id="I3Y5V5"/>
<dbReference type="Pfam" id="PF07238">
    <property type="entry name" value="PilZ"/>
    <property type="match status" value="1"/>
</dbReference>
<feature type="domain" description="PilZ" evidence="1">
    <location>
        <begin position="7"/>
        <end position="95"/>
    </location>
</feature>
<dbReference type="Proteomes" id="UP000006062">
    <property type="component" value="Chromosome"/>
</dbReference>
<protein>
    <submittedName>
        <fullName evidence="2">PilZ domain-containing protein</fullName>
    </submittedName>
</protein>
<dbReference type="Gene3D" id="2.40.10.220">
    <property type="entry name" value="predicted glycosyltransferase like domains"/>
    <property type="match status" value="1"/>
</dbReference>
<dbReference type="KEGG" id="tvi:Thivi_0304"/>
<dbReference type="HOGENOM" id="CLU_180682_1_1_6"/>
<dbReference type="GO" id="GO:0035438">
    <property type="term" value="F:cyclic-di-GMP binding"/>
    <property type="evidence" value="ECO:0007669"/>
    <property type="project" value="InterPro"/>
</dbReference>